<dbReference type="InterPro" id="IPR038404">
    <property type="entry name" value="TRAP_DctP_sf"/>
</dbReference>
<dbReference type="GO" id="GO:0030288">
    <property type="term" value="C:outer membrane-bounded periplasmic space"/>
    <property type="evidence" value="ECO:0007669"/>
    <property type="project" value="InterPro"/>
</dbReference>
<dbReference type="OrthoDB" id="8016675at2"/>
<reference evidence="6 7" key="1">
    <citation type="journal article" date="2016" name="Int. J. Syst. Evol. Microbiol.">
        <title>Arsenicitalea aurantiaca gen. nov., sp. nov., a new member of the family Hyphomicrobiaceae, isolated from high-arsenic sediment.</title>
        <authorList>
            <person name="Mu Y."/>
            <person name="Zhou L."/>
            <person name="Zeng X.C."/>
            <person name="Liu L."/>
            <person name="Pan Y."/>
            <person name="Chen X."/>
            <person name="Wang J."/>
            <person name="Li S."/>
            <person name="Li W.J."/>
            <person name="Wang Y."/>
        </authorList>
    </citation>
    <scope>NUCLEOTIDE SEQUENCE [LARGE SCALE GENOMIC DNA]</scope>
    <source>
        <strain evidence="6 7">42-50</strain>
    </source>
</reference>
<keyword evidence="3" id="KW-0813">Transport</keyword>
<dbReference type="AlphaFoldDB" id="A0A433XFF0"/>
<evidence type="ECO:0000313" key="7">
    <source>
        <dbReference type="Proteomes" id="UP000281547"/>
    </source>
</evidence>
<comment type="subcellular location">
    <subcellularLocation>
        <location evidence="1">Cell envelope</location>
    </subcellularLocation>
</comment>
<dbReference type="GO" id="GO:0055085">
    <property type="term" value="P:transmembrane transport"/>
    <property type="evidence" value="ECO:0007669"/>
    <property type="project" value="InterPro"/>
</dbReference>
<evidence type="ECO:0000256" key="3">
    <source>
        <dbReference type="ARBA" id="ARBA00022448"/>
    </source>
</evidence>
<dbReference type="NCBIfam" id="TIGR00787">
    <property type="entry name" value="dctP"/>
    <property type="match status" value="1"/>
</dbReference>
<feature type="chain" id="PRO_5019496655" evidence="5">
    <location>
        <begin position="35"/>
        <end position="346"/>
    </location>
</feature>
<evidence type="ECO:0000256" key="2">
    <source>
        <dbReference type="ARBA" id="ARBA00009023"/>
    </source>
</evidence>
<dbReference type="PIRSF" id="PIRSF006470">
    <property type="entry name" value="DctB"/>
    <property type="match status" value="1"/>
</dbReference>
<proteinExistence type="inferred from homology"/>
<dbReference type="Gene3D" id="3.40.190.170">
    <property type="entry name" value="Bacterial extracellular solute-binding protein, family 7"/>
    <property type="match status" value="1"/>
</dbReference>
<sequence>MTNPSGGPTMKKTIIGIMAATLALSSGLTSPAFAQYQERTIRVGSTLSPEHPTGVAINAMAACAAERTDGQMTIQGIFNAALGGDQEMSQAARAGTLDMFVTTTSPLVGLESRLGVFDLPFMFNSTEEVNAVLDGEFGQFIGDLMPEHDLVKVSFWDYGFRQLTNSRRAVASVEDFQGLRVRVIQNNIFIDAFSALGANPIPMSWGEVFPALETGAIDGQENPLLTIYDAQLYDVQDYLSLTNHVYAALMLLYSETLFNQLSTEEQAVVMECAAEAQTIQRAGMAERADAALAALEEEGMEIVRPEPAAVDAMREAMGVVYETHAETIGQDVIDRLNAELATIRGQ</sequence>
<evidence type="ECO:0000256" key="5">
    <source>
        <dbReference type="SAM" id="SignalP"/>
    </source>
</evidence>
<evidence type="ECO:0000256" key="4">
    <source>
        <dbReference type="ARBA" id="ARBA00022729"/>
    </source>
</evidence>
<accession>A0A433XFF0</accession>
<dbReference type="EMBL" id="RZNJ01000002">
    <property type="protein sequence ID" value="RUT32734.1"/>
    <property type="molecule type" value="Genomic_DNA"/>
</dbReference>
<keyword evidence="4 5" id="KW-0732">Signal</keyword>
<dbReference type="PANTHER" id="PTHR33376:SF4">
    <property type="entry name" value="SIALIC ACID-BINDING PERIPLASMIC PROTEIN SIAP"/>
    <property type="match status" value="1"/>
</dbReference>
<comment type="similarity">
    <text evidence="2">Belongs to the bacterial solute-binding protein 7 family.</text>
</comment>
<protein>
    <submittedName>
        <fullName evidence="6">DctP family TRAP transporter solute-binding subunit</fullName>
    </submittedName>
</protein>
<name>A0A433XFF0_9HYPH</name>
<dbReference type="InterPro" id="IPR018389">
    <property type="entry name" value="DctP_fam"/>
</dbReference>
<keyword evidence="7" id="KW-1185">Reference proteome</keyword>
<evidence type="ECO:0000313" key="6">
    <source>
        <dbReference type="EMBL" id="RUT32734.1"/>
    </source>
</evidence>
<dbReference type="NCBIfam" id="NF037995">
    <property type="entry name" value="TRAP_S1"/>
    <property type="match status" value="1"/>
</dbReference>
<dbReference type="InterPro" id="IPR004682">
    <property type="entry name" value="TRAP_DctP"/>
</dbReference>
<comment type="caution">
    <text evidence="6">The sequence shown here is derived from an EMBL/GenBank/DDBJ whole genome shotgun (WGS) entry which is preliminary data.</text>
</comment>
<dbReference type="Pfam" id="PF03480">
    <property type="entry name" value="DctP"/>
    <property type="match status" value="1"/>
</dbReference>
<feature type="signal peptide" evidence="5">
    <location>
        <begin position="1"/>
        <end position="34"/>
    </location>
</feature>
<gene>
    <name evidence="6" type="ORF">EMQ25_06205</name>
</gene>
<evidence type="ECO:0000256" key="1">
    <source>
        <dbReference type="ARBA" id="ARBA00004196"/>
    </source>
</evidence>
<organism evidence="6 7">
    <name type="scientific">Arsenicitalea aurantiaca</name>
    <dbReference type="NCBI Taxonomy" id="1783274"/>
    <lineage>
        <taxon>Bacteria</taxon>
        <taxon>Pseudomonadati</taxon>
        <taxon>Pseudomonadota</taxon>
        <taxon>Alphaproteobacteria</taxon>
        <taxon>Hyphomicrobiales</taxon>
        <taxon>Devosiaceae</taxon>
        <taxon>Arsenicitalea</taxon>
    </lineage>
</organism>
<dbReference type="PANTHER" id="PTHR33376">
    <property type="match status" value="1"/>
</dbReference>
<dbReference type="Proteomes" id="UP000281547">
    <property type="component" value="Unassembled WGS sequence"/>
</dbReference>